<dbReference type="PANTHER" id="PTHR11319">
    <property type="entry name" value="G PROTEIN-COUPLED RECEPTOR-RELATED"/>
    <property type="match status" value="1"/>
</dbReference>
<comment type="caution">
    <text evidence="2">The sequence shown here is derived from an EMBL/GenBank/DDBJ whole genome shotgun (WGS) entry which is preliminary data.</text>
</comment>
<sequence length="1656" mass="179186">MHESGWHRPNKTRSFIKSLSERKHAKWRLVEDTGKHGWNGKHSCFAELNTDRLQTPCLLYQHSHGLTITDTVGALQGTILQDHNFGGSHLYQNSTFSACRTSFPTFTDRTAFPGISRFFVEAQKHKLTSYDFVNLQCVRHTFWSQLNPDEEKPEQYVFPTPYTPITFTDCSFTDLTDETENSEHAGGGALHLFTTSPLLVMGCTFTNCQTAHGSGGAIFIQDRESCPDQIRVESSTFKDCSSPSGAGGGICVIPEVRLELISCTFENCSAPRGIGGAVYADYCTVSLSTFENNMASSGGGLACQSEITIHFCHFEGNQATSGHDFTETSSGSLLPFFGVSFSDARWATQNNLFFVRSDGEDTAPCTFDDPSSRLSTAVGLAPSGVSTEIQVGTGSFGSATLSGTQKVTLNGFFAESDSQMPHPMTSFSIEVKDKSSLTLDTMTLFPLENQPLMNAPSDATNTEIELKHIRLSGSGITAIPFDFHAGTISLWRSCFVSLSDIQCSLISVAGSSSLSISECVFLDIDIKASVISVDGGILQVGITHFRRITRTEGNGAAAIDTHNSGNLKISASFCHCLSVEGVAGALNIASSDVPFVGSFDVLMIGNKGKDDQTAHDIFFSGVTQKNVSGSSFYSCSDQPPILCDGSLEISTKRISYLTVVEDDVMKDILAFTDVNIISPRSLESTDLSALMDQNFFSLELSTSADCVLTFSPLSIQSSRVDIINIHEGIKPILTQTSETDKPLFTIASETGDSVELNMDCVRVILKTQLTAPMISVDAQSSFTFQKSVISSDGGLSQRPFIRSEGSLSFFMVLLIDMSFDGCSCIETTGGNVIVAGDDDMGEDGVFSLSTNVDGAFLSANNTNVIVVNSAFVDCHARNGGAIFTQDCQSEYVVGYFIDCSAEERGGGFCSEHSGSVSEGTTMFYSTPFVNRHAKFGGGFYVTLTPMVEFDLHSMQPTPFFGKYVSFNMFEGCSAEKGAGGYLDGEVGSFERPISTYISINDGSLCEGSDFFISQSLAESIVENGHSVSDFFDSVGSLSSRSESDDGQYKHVEVEEYPELSFNFDFPDIVVQGGSSISLDPCLQDSFNESCNSLSYLINMFHPQTDLGRFLQVPIKLKDTLFIFETARVTKQSIKLILNNEGSSPPERTEIAFGDEHNSETTVFIVIDTSGSVELYELKVDWEEDLTLCQLVDGTASMSILGCEINIASIFSSPLITCQAGILVISDSSFSSTTLDGFNHPLVLSETFPLSPSNSAQSHIIIEMIGVEFQNLKMKDEVAVVELNDADHIKLSKIVFDEVKLSDDSEFPQRGNAPIDALYKSLDKNEEGLPFHTPTLLVYLTKFTAPTIHVQSTGKDVLGCGDATLSCFSLDEADKHLEEALPSSITIHDSAQLSTQLELEQDRVKIFSKGSSCLIEVASTGSLINHKTGGSEHKLELDGLSFELSPGRSKELLQSTGGKLNVSDCSFSWSSELECELALIVGGHMKLIGVNMTRLQTSIPLFRFEGDETARPTASIENCHFSSSAPSLTRSTNDDQNEDENDDSEICWWNSSLILVSKSTLDVSLSSFSDIESGGIMIVNGTVSVYETRFTKSKKEGSGSGGRFGSLARHILCSEGSIVDLKSTTLETALSTSLWINADSSCVVRDIGVAGKTWAGS</sequence>
<dbReference type="SUPFAM" id="SSF51126">
    <property type="entry name" value="Pectin lyase-like"/>
    <property type="match status" value="2"/>
</dbReference>
<evidence type="ECO:0000256" key="1">
    <source>
        <dbReference type="SAM" id="MobiDB-lite"/>
    </source>
</evidence>
<feature type="compositionally biased region" description="Polar residues" evidence="1">
    <location>
        <begin position="1519"/>
        <end position="1530"/>
    </location>
</feature>
<dbReference type="EMBL" id="JARBJD010000027">
    <property type="protein sequence ID" value="KAK2959785.1"/>
    <property type="molecule type" value="Genomic_DNA"/>
</dbReference>
<gene>
    <name evidence="2" type="ORF">BLNAU_5274</name>
</gene>
<keyword evidence="3" id="KW-1185">Reference proteome</keyword>
<organism evidence="2 3">
    <name type="scientific">Blattamonas nauphoetae</name>
    <dbReference type="NCBI Taxonomy" id="2049346"/>
    <lineage>
        <taxon>Eukaryota</taxon>
        <taxon>Metamonada</taxon>
        <taxon>Preaxostyla</taxon>
        <taxon>Oxymonadida</taxon>
        <taxon>Blattamonas</taxon>
    </lineage>
</organism>
<evidence type="ECO:0000313" key="2">
    <source>
        <dbReference type="EMBL" id="KAK2959785.1"/>
    </source>
</evidence>
<protein>
    <submittedName>
        <fullName evidence="2">Uncharacterized protein</fullName>
    </submittedName>
</protein>
<feature type="region of interest" description="Disordered" evidence="1">
    <location>
        <begin position="1519"/>
        <end position="1542"/>
    </location>
</feature>
<name>A0ABQ9Y7Q1_9EUKA</name>
<dbReference type="Proteomes" id="UP001281761">
    <property type="component" value="Unassembled WGS sequence"/>
</dbReference>
<reference evidence="2 3" key="1">
    <citation type="journal article" date="2022" name="bioRxiv">
        <title>Genomics of Preaxostyla Flagellates Illuminates Evolutionary Transitions and the Path Towards Mitochondrial Loss.</title>
        <authorList>
            <person name="Novak L.V.F."/>
            <person name="Treitli S.C."/>
            <person name="Pyrih J."/>
            <person name="Halakuc P."/>
            <person name="Pipaliya S.V."/>
            <person name="Vacek V."/>
            <person name="Brzon O."/>
            <person name="Soukal P."/>
            <person name="Eme L."/>
            <person name="Dacks J.B."/>
            <person name="Karnkowska A."/>
            <person name="Elias M."/>
            <person name="Hampl V."/>
        </authorList>
    </citation>
    <scope>NUCLEOTIDE SEQUENCE [LARGE SCALE GENOMIC DNA]</scope>
    <source>
        <strain evidence="2">NAU3</strain>
        <tissue evidence="2">Gut</tissue>
    </source>
</reference>
<accession>A0ABQ9Y7Q1</accession>
<dbReference type="PANTHER" id="PTHR11319:SF35">
    <property type="entry name" value="OUTER MEMBRANE PROTEIN PMPC-RELATED"/>
    <property type="match status" value="1"/>
</dbReference>
<dbReference type="InterPro" id="IPR011050">
    <property type="entry name" value="Pectin_lyase_fold/virulence"/>
</dbReference>
<proteinExistence type="predicted"/>
<evidence type="ECO:0000313" key="3">
    <source>
        <dbReference type="Proteomes" id="UP001281761"/>
    </source>
</evidence>